<accession>A0ABS4LUI7</accession>
<comment type="caution">
    <text evidence="1">The sequence shown here is derived from an EMBL/GenBank/DDBJ whole genome shotgun (WGS) entry which is preliminary data.</text>
</comment>
<keyword evidence="2" id="KW-1185">Reference proteome</keyword>
<dbReference type="Proteomes" id="UP001519309">
    <property type="component" value="Unassembled WGS sequence"/>
</dbReference>
<proteinExistence type="predicted"/>
<protein>
    <submittedName>
        <fullName evidence="1">Uncharacterized protein</fullName>
    </submittedName>
</protein>
<evidence type="ECO:0000313" key="2">
    <source>
        <dbReference type="Proteomes" id="UP001519309"/>
    </source>
</evidence>
<name>A0ABS4LUI7_9ACTN</name>
<evidence type="ECO:0000313" key="1">
    <source>
        <dbReference type="EMBL" id="MBP2051084.1"/>
    </source>
</evidence>
<reference evidence="1 2" key="1">
    <citation type="submission" date="2021-03" db="EMBL/GenBank/DDBJ databases">
        <title>Genomic Encyclopedia of Type Strains, Phase IV (KMG-IV): sequencing the most valuable type-strain genomes for metagenomic binning, comparative biology and taxonomic classification.</title>
        <authorList>
            <person name="Goeker M."/>
        </authorList>
    </citation>
    <scope>NUCLEOTIDE SEQUENCE [LARGE SCALE GENOMIC DNA]</scope>
    <source>
        <strain evidence="1 2">DSM 40499</strain>
    </source>
</reference>
<dbReference type="EMBL" id="JAGGLP010000007">
    <property type="protein sequence ID" value="MBP2051084.1"/>
    <property type="molecule type" value="Genomic_DNA"/>
</dbReference>
<sequence length="35" mass="3559">MRAVSADGAQDATGGFGRVVTQSNGMRRAVVQAHG</sequence>
<organism evidence="1 2">
    <name type="scientific">Streptomyces griseochromogenes</name>
    <dbReference type="NCBI Taxonomy" id="68214"/>
    <lineage>
        <taxon>Bacteria</taxon>
        <taxon>Bacillati</taxon>
        <taxon>Actinomycetota</taxon>
        <taxon>Actinomycetes</taxon>
        <taxon>Kitasatosporales</taxon>
        <taxon>Streptomycetaceae</taxon>
        <taxon>Streptomyces</taxon>
    </lineage>
</organism>
<gene>
    <name evidence="1" type="ORF">J2Z21_004034</name>
</gene>